<dbReference type="Proteomes" id="UP001153076">
    <property type="component" value="Unassembled WGS sequence"/>
</dbReference>
<keyword evidence="4" id="KW-0378">Hydrolase</keyword>
<evidence type="ECO:0000256" key="4">
    <source>
        <dbReference type="ARBA" id="ARBA00022801"/>
    </source>
</evidence>
<evidence type="ECO:0000259" key="7">
    <source>
        <dbReference type="Pfam" id="PF00082"/>
    </source>
</evidence>
<dbReference type="AlphaFoldDB" id="A0A9Q1K9P2"/>
<evidence type="ECO:0000256" key="3">
    <source>
        <dbReference type="ARBA" id="ARBA00022729"/>
    </source>
</evidence>
<dbReference type="PANTHER" id="PTHR10795">
    <property type="entry name" value="PROPROTEIN CONVERTASE SUBTILISIN/KEXIN"/>
    <property type="match status" value="1"/>
</dbReference>
<reference evidence="9" key="1">
    <citation type="submission" date="2022-04" db="EMBL/GenBank/DDBJ databases">
        <title>Carnegiea gigantea Genome sequencing and assembly v2.</title>
        <authorList>
            <person name="Copetti D."/>
            <person name="Sanderson M.J."/>
            <person name="Burquez A."/>
            <person name="Wojciechowski M.F."/>
        </authorList>
    </citation>
    <scope>NUCLEOTIDE SEQUENCE</scope>
    <source>
        <strain evidence="9">SGP5-SGP5p</strain>
        <tissue evidence="9">Aerial part</tissue>
    </source>
</reference>
<proteinExistence type="inferred from homology"/>
<dbReference type="PROSITE" id="PS51892">
    <property type="entry name" value="SUBTILASE"/>
    <property type="match status" value="1"/>
</dbReference>
<dbReference type="GO" id="GO:0004252">
    <property type="term" value="F:serine-type endopeptidase activity"/>
    <property type="evidence" value="ECO:0007669"/>
    <property type="project" value="InterPro"/>
</dbReference>
<dbReference type="InterPro" id="IPR000209">
    <property type="entry name" value="Peptidase_S8/S53_dom"/>
</dbReference>
<accession>A0A9Q1K9P2</accession>
<dbReference type="EMBL" id="JAKOGI010000218">
    <property type="protein sequence ID" value="KAJ8439460.1"/>
    <property type="molecule type" value="Genomic_DNA"/>
</dbReference>
<protein>
    <submittedName>
        <fullName evidence="9">Uncharacterized protein</fullName>
    </submittedName>
</protein>
<dbReference type="InterPro" id="IPR023828">
    <property type="entry name" value="Peptidase_S8_Ser-AS"/>
</dbReference>
<comment type="caution">
    <text evidence="6">Lacks conserved residue(s) required for the propagation of feature annotation.</text>
</comment>
<evidence type="ECO:0000313" key="9">
    <source>
        <dbReference type="EMBL" id="KAJ8439460.1"/>
    </source>
</evidence>
<comment type="caution">
    <text evidence="9">The sequence shown here is derived from an EMBL/GenBank/DDBJ whole genome shotgun (WGS) entry which is preliminary data.</text>
</comment>
<feature type="domain" description="Peptidase S8/S53" evidence="7">
    <location>
        <begin position="27"/>
        <end position="418"/>
    </location>
</feature>
<evidence type="ECO:0000256" key="1">
    <source>
        <dbReference type="ARBA" id="ARBA00011073"/>
    </source>
</evidence>
<evidence type="ECO:0000259" key="8">
    <source>
        <dbReference type="Pfam" id="PF17766"/>
    </source>
</evidence>
<evidence type="ECO:0000313" key="10">
    <source>
        <dbReference type="Proteomes" id="UP001153076"/>
    </source>
</evidence>
<name>A0A9Q1K9P2_9CARY</name>
<keyword evidence="2" id="KW-0645">Protease</keyword>
<dbReference type="InterPro" id="IPR045051">
    <property type="entry name" value="SBT"/>
</dbReference>
<dbReference type="Pfam" id="PF00082">
    <property type="entry name" value="Peptidase_S8"/>
    <property type="match status" value="1"/>
</dbReference>
<dbReference type="PRINTS" id="PR00723">
    <property type="entry name" value="SUBTILISIN"/>
</dbReference>
<dbReference type="Pfam" id="PF17766">
    <property type="entry name" value="fn3_6"/>
    <property type="match status" value="1"/>
</dbReference>
<dbReference type="InterPro" id="IPR036852">
    <property type="entry name" value="Peptidase_S8/S53_dom_sf"/>
</dbReference>
<evidence type="ECO:0000256" key="5">
    <source>
        <dbReference type="ARBA" id="ARBA00022825"/>
    </source>
</evidence>
<dbReference type="InterPro" id="IPR041469">
    <property type="entry name" value="Subtilisin-like_FN3"/>
</dbReference>
<comment type="similarity">
    <text evidence="1 6">Belongs to the peptidase S8 family.</text>
</comment>
<dbReference type="Gene3D" id="3.40.50.200">
    <property type="entry name" value="Peptidase S8/S53 domain"/>
    <property type="match status" value="2"/>
</dbReference>
<organism evidence="9 10">
    <name type="scientific">Carnegiea gigantea</name>
    <dbReference type="NCBI Taxonomy" id="171969"/>
    <lineage>
        <taxon>Eukaryota</taxon>
        <taxon>Viridiplantae</taxon>
        <taxon>Streptophyta</taxon>
        <taxon>Embryophyta</taxon>
        <taxon>Tracheophyta</taxon>
        <taxon>Spermatophyta</taxon>
        <taxon>Magnoliopsida</taxon>
        <taxon>eudicotyledons</taxon>
        <taxon>Gunneridae</taxon>
        <taxon>Pentapetalae</taxon>
        <taxon>Caryophyllales</taxon>
        <taxon>Cactineae</taxon>
        <taxon>Cactaceae</taxon>
        <taxon>Cactoideae</taxon>
        <taxon>Echinocereeae</taxon>
        <taxon>Carnegiea</taxon>
    </lineage>
</organism>
<dbReference type="PROSITE" id="PS00138">
    <property type="entry name" value="SUBTILASE_SER"/>
    <property type="match status" value="1"/>
</dbReference>
<dbReference type="SUPFAM" id="SSF52743">
    <property type="entry name" value="Subtilisin-like"/>
    <property type="match status" value="1"/>
</dbReference>
<dbReference type="GO" id="GO:0006508">
    <property type="term" value="P:proteolysis"/>
    <property type="evidence" value="ECO:0007669"/>
    <property type="project" value="UniProtKB-KW"/>
</dbReference>
<feature type="domain" description="Subtilisin-like protease fibronectin type-III" evidence="8">
    <location>
        <begin position="476"/>
        <end position="573"/>
    </location>
</feature>
<evidence type="ECO:0000256" key="6">
    <source>
        <dbReference type="PROSITE-ProRule" id="PRU01240"/>
    </source>
</evidence>
<keyword evidence="3" id="KW-0732">Signal</keyword>
<dbReference type="Gene3D" id="2.60.40.2310">
    <property type="match status" value="1"/>
</dbReference>
<keyword evidence="10" id="KW-1185">Reference proteome</keyword>
<gene>
    <name evidence="9" type="ORF">Cgig2_008491</name>
</gene>
<dbReference type="InterPro" id="IPR015500">
    <property type="entry name" value="Peptidase_S8_subtilisin-rel"/>
</dbReference>
<evidence type="ECO:0000256" key="2">
    <source>
        <dbReference type="ARBA" id="ARBA00022670"/>
    </source>
</evidence>
<sequence length="585" mass="62460">MFTVDSKIIGARYYLPNEWLISPEDSISPRDTVGHGTHTASTAAGSATTGSLFGYANGTAPGAVPSARLAVYKVCWELVCKQSALLAAFDDAIADGVDIISISLGTRSLPDYFSNPIAVGAFHAMRPGILTIASAGSDGPPMGTLANFAPWSLTVAASSIDRKFVTNIARNRITILKSTTLRCSSSKVDSMEPKYAKGKIVLCNLCNEADVLSAGAVGYLQERGSHVEIAEVRTSLPYACLSANDGTQIHTVINSTRFGYPLNKYLLVLRLCELGHISHLIIFVTLCTPIMHSEPEATIMKTRECFDPHAPTVATFSCMGPNKVNPNILKPDIAAPGLNILASWAQPISASGSKSDPQLSMFNIVSGTSMSCPHVSGAAAYVKEFHPDWSASAIKSALMTTATPLSPPDNYGAEFGYGSGMLNPTKAIDPGLIYNAEEVDYVRFLCSQGYTRDKLKQITGGISTCQDPFNASLSSDLNYPSVTLVANSSSFVGTFQRIVTNVGNANTTYKVNATGPPALEIVVEPEVLWFNHVGQKKSFIVHVQGTIENAKVALSGSVIRYDGMHVVRSPLVVYASSILKDIENR</sequence>
<keyword evidence="5" id="KW-0720">Serine protease</keyword>
<dbReference type="OrthoDB" id="206201at2759"/>